<feature type="chain" id="PRO_5013198601" description="Fimbrillin family protein" evidence="1">
    <location>
        <begin position="21"/>
        <end position="703"/>
    </location>
</feature>
<gene>
    <name evidence="2" type="ORF">A4V03_14995</name>
</gene>
<dbReference type="Gene3D" id="2.60.40.2630">
    <property type="match status" value="1"/>
</dbReference>
<dbReference type="CDD" id="cd13120">
    <property type="entry name" value="BF2867_like_N"/>
    <property type="match status" value="1"/>
</dbReference>
<evidence type="ECO:0008006" key="4">
    <source>
        <dbReference type="Google" id="ProtNLM"/>
    </source>
</evidence>
<dbReference type="KEGG" id="bcae:A4V03_14995"/>
<dbReference type="RefSeq" id="WP_084081166.1">
    <property type="nucleotide sequence ID" value="NZ_CAPDLJ010000021.1"/>
</dbReference>
<name>A0A1C7H586_9BACE</name>
<evidence type="ECO:0000313" key="3">
    <source>
        <dbReference type="Proteomes" id="UP000092631"/>
    </source>
</evidence>
<dbReference type="Proteomes" id="UP000092631">
    <property type="component" value="Chromosome"/>
</dbReference>
<feature type="signal peptide" evidence="1">
    <location>
        <begin position="1"/>
        <end position="20"/>
    </location>
</feature>
<dbReference type="OrthoDB" id="1046580at2"/>
<dbReference type="PROSITE" id="PS51257">
    <property type="entry name" value="PROKAR_LIPOPROTEIN"/>
    <property type="match status" value="1"/>
</dbReference>
<dbReference type="AlphaFoldDB" id="A0A1C7H586"/>
<dbReference type="Pfam" id="PF13149">
    <property type="entry name" value="Mfa_like_1"/>
    <property type="match status" value="1"/>
</dbReference>
<dbReference type="InterPro" id="IPR011050">
    <property type="entry name" value="Pectin_lyase_fold/virulence"/>
</dbReference>
<dbReference type="CDD" id="cd13121">
    <property type="entry name" value="BF2867_like_C"/>
    <property type="match status" value="1"/>
</dbReference>
<proteinExistence type="predicted"/>
<protein>
    <recommendedName>
        <fullName evidence="4">Fimbrillin family protein</fullName>
    </recommendedName>
</protein>
<keyword evidence="1" id="KW-0732">Signal</keyword>
<reference evidence="3" key="1">
    <citation type="submission" date="2016-04" db="EMBL/GenBank/DDBJ databases">
        <title>Complete Genome Sequences of Twelve Strains of a Stable Defined Moderately Diverse Mouse Microbiota 2 (sDMDMm2).</title>
        <authorList>
            <person name="Uchimura Y."/>
            <person name="Wyss M."/>
            <person name="Brugiroux S."/>
            <person name="Limenitakis J.P."/>
            <person name="Stecher B."/>
            <person name="McCoy K.D."/>
            <person name="Macpherson A.J."/>
        </authorList>
    </citation>
    <scope>NUCLEOTIDE SEQUENCE [LARGE SCALE GENOMIC DNA]</scope>
    <source>
        <strain evidence="3">I48</strain>
    </source>
</reference>
<evidence type="ECO:0000256" key="1">
    <source>
        <dbReference type="SAM" id="SignalP"/>
    </source>
</evidence>
<dbReference type="EMBL" id="CP015401">
    <property type="protein sequence ID" value="ANU58707.2"/>
    <property type="molecule type" value="Genomic_DNA"/>
</dbReference>
<sequence>MKTFRYFYLLTALMTFSACGDDEETQIQVPETDFTHVKIDAMVGRSSLFTRSNPMGETAKQSEFNKGDKLSVNNGRTHVVYTMGDDGWTATGEGLKWEEFPTTFQAYYPAAEGVSFQSFTLPADQASAEKIALADYMTSTRKIDAMPGEGKLILDMARQTARVIVNVSGVDASLGGSLSSMKIYSQYASIPASGTATTIASYVSGHTYAALVVPGEGSDNQVFLELTTANGTKKTVTGIRATTAGKSYAYNIYVGENSIELSEPIVTDWEEGSTLPGDLQEIEKPIAPGYYVKPTATGNASGTDWENAMGANELRDLLKRQSAEELDGKTIYLAGGEYPLVTNELTTGIELGGKMVITLQGGYNPQSEGKSVTDRNIQAYVTSFTNTASLNAITRMFKLGTDLDITFNGITLDGKYNKDQNGHLRGIQVEGCTLNMNNCVIKNFNTGAVDNGDGQGSALRLNAGFIKLNKVEIIDNVGPSRGTINLNCGDNGYSFFNNCLFKGNIIRLYWGVAIQSNGNACINNTTIYNNKSENTTGQCATINGSGNVLFVNSTIYHNKELISKEMGIYRYEGTNNLQFMNSIIVSSNATVPTFKQENGQCTSKGYNVSQNTTGFATNENDNLINGPWSFNYNNGVCEWNAPSDMHFATKSAVTSVVRAYKTDNFPTMGQDFANWLGDDLGKDQNGNIRNPNKMLPGAYDPGL</sequence>
<organism evidence="2 3">
    <name type="scientific">Bacteroides caecimuris</name>
    <dbReference type="NCBI Taxonomy" id="1796613"/>
    <lineage>
        <taxon>Bacteria</taxon>
        <taxon>Pseudomonadati</taxon>
        <taxon>Bacteroidota</taxon>
        <taxon>Bacteroidia</taxon>
        <taxon>Bacteroidales</taxon>
        <taxon>Bacteroidaceae</taxon>
        <taxon>Bacteroides</taxon>
    </lineage>
</organism>
<dbReference type="InterPro" id="IPR025049">
    <property type="entry name" value="Mfa-like_1"/>
</dbReference>
<keyword evidence="3" id="KW-1185">Reference proteome</keyword>
<accession>A0A1C7H586</accession>
<dbReference type="SUPFAM" id="SSF51126">
    <property type="entry name" value="Pectin lyase-like"/>
    <property type="match status" value="1"/>
</dbReference>
<dbReference type="GeneID" id="82188447"/>
<evidence type="ECO:0000313" key="2">
    <source>
        <dbReference type="EMBL" id="ANU58707.2"/>
    </source>
</evidence>